<gene>
    <name evidence="3" type="ORF">D7D52_32760</name>
</gene>
<feature type="compositionally biased region" description="Low complexity" evidence="1">
    <location>
        <begin position="310"/>
        <end position="324"/>
    </location>
</feature>
<evidence type="ECO:0000313" key="4">
    <source>
        <dbReference type="Proteomes" id="UP000267164"/>
    </source>
</evidence>
<reference evidence="3 4" key="1">
    <citation type="submission" date="2018-09" db="EMBL/GenBank/DDBJ databases">
        <title>Nocardia yunnanensis sp. nov., an actinomycete isolated from a soil sample.</title>
        <authorList>
            <person name="Zhang J."/>
        </authorList>
    </citation>
    <scope>NUCLEOTIDE SEQUENCE [LARGE SCALE GENOMIC DNA]</scope>
    <source>
        <strain evidence="3 4">CFHS0054</strain>
    </source>
</reference>
<dbReference type="Proteomes" id="UP000267164">
    <property type="component" value="Chromosome"/>
</dbReference>
<dbReference type="AlphaFoldDB" id="A0A386ZKG7"/>
<dbReference type="KEGG" id="nyu:D7D52_32760"/>
<dbReference type="RefSeq" id="WP_120742623.1">
    <property type="nucleotide sequence ID" value="NZ_CP032568.1"/>
</dbReference>
<sequence length="557" mass="60300">MFDSREVEAMGDEELIDALRRAHGAAAFAQAAEITAVREVYRRHRAQNAAPGAGGVRAGEFAAAEIAVAVHVSEAVAAALIDVGLALDSLPQTRLAFAAGRIDLSRVQVIADCLRGLAHEVREVLEPKLIDAAQRSDPVRLRQTAQRWVIRLDPEGETRRREQREQNRDIRIRGVQDGMAVFDGLLPAAGAQALAMRLREMSLQVCEDDPRGMAQRRADALVALADGSGRLHCECGKGLDCPKADAPATPRRPLVQVGVSAETLLGLRDDPAFLAGYGPVDAALARTLAEHARFQVIPEYFPPEPSPQQAPTSSAAEPEQAAATPPQPRAPGVAAEAPWERAVSAHARVVAADHATEPTPGVDRGRLTSPIFCAPPVETAKTTVVRPFSAAPAREVRALDGLCRFPGCTMPAAETSLVQFDSIPGQPLPQPNTAYRAVLCTHHHRLKALADKGKHPWRVYLADTDRMRWIDPSGEPHETVREGARYLFPHTDIDAPPRISPTPLRILPDPTETPSLTNPFTTDLAYPMENHILIHPQLSRTTPDNDVPESPTRAATR</sequence>
<evidence type="ECO:0000256" key="1">
    <source>
        <dbReference type="SAM" id="MobiDB-lite"/>
    </source>
</evidence>
<organism evidence="3 4">
    <name type="scientific">Nocardia yunnanensis</name>
    <dbReference type="NCBI Taxonomy" id="2382165"/>
    <lineage>
        <taxon>Bacteria</taxon>
        <taxon>Bacillati</taxon>
        <taxon>Actinomycetota</taxon>
        <taxon>Actinomycetes</taxon>
        <taxon>Mycobacteriales</taxon>
        <taxon>Nocardiaceae</taxon>
        <taxon>Nocardia</taxon>
    </lineage>
</organism>
<evidence type="ECO:0000259" key="2">
    <source>
        <dbReference type="Pfam" id="PF02720"/>
    </source>
</evidence>
<feature type="region of interest" description="Disordered" evidence="1">
    <location>
        <begin position="536"/>
        <end position="557"/>
    </location>
</feature>
<name>A0A386ZKG7_9NOCA</name>
<feature type="domain" description="DUF222" evidence="2">
    <location>
        <begin position="28"/>
        <end position="299"/>
    </location>
</feature>
<accession>A0A386ZKG7</accession>
<feature type="region of interest" description="Disordered" evidence="1">
    <location>
        <begin position="299"/>
        <end position="338"/>
    </location>
</feature>
<proteinExistence type="predicted"/>
<dbReference type="EMBL" id="CP032568">
    <property type="protein sequence ID" value="AYF77800.1"/>
    <property type="molecule type" value="Genomic_DNA"/>
</dbReference>
<keyword evidence="4" id="KW-1185">Reference proteome</keyword>
<dbReference type="OrthoDB" id="5244772at2"/>
<dbReference type="Pfam" id="PF02720">
    <property type="entry name" value="DUF222"/>
    <property type="match status" value="1"/>
</dbReference>
<evidence type="ECO:0000313" key="3">
    <source>
        <dbReference type="EMBL" id="AYF77800.1"/>
    </source>
</evidence>
<protein>
    <submittedName>
        <fullName evidence="3">DUF222 domain-containing protein</fullName>
    </submittedName>
</protein>
<dbReference type="InterPro" id="IPR003870">
    <property type="entry name" value="DUF222"/>
</dbReference>